<protein>
    <recommendedName>
        <fullName evidence="5">Lipoprotein</fullName>
    </recommendedName>
</protein>
<comment type="caution">
    <text evidence="3">The sequence shown here is derived from an EMBL/GenBank/DDBJ whole genome shotgun (WGS) entry which is preliminary data.</text>
</comment>
<evidence type="ECO:0000256" key="2">
    <source>
        <dbReference type="SAM" id="SignalP"/>
    </source>
</evidence>
<gene>
    <name evidence="3" type="ORF">B0I10_11719</name>
</gene>
<organism evidence="3 4">
    <name type="scientific">Flavobacterium lacus</name>
    <dbReference type="NCBI Taxonomy" id="1353778"/>
    <lineage>
        <taxon>Bacteria</taxon>
        <taxon>Pseudomonadati</taxon>
        <taxon>Bacteroidota</taxon>
        <taxon>Flavobacteriia</taxon>
        <taxon>Flavobacteriales</taxon>
        <taxon>Flavobacteriaceae</taxon>
        <taxon>Flavobacterium</taxon>
    </lineage>
</organism>
<dbReference type="PROSITE" id="PS51257">
    <property type="entry name" value="PROKAR_LIPOPROTEIN"/>
    <property type="match status" value="1"/>
</dbReference>
<dbReference type="RefSeq" id="WP_112087203.1">
    <property type="nucleotide sequence ID" value="NZ_QLSV01000017.1"/>
</dbReference>
<keyword evidence="4" id="KW-1185">Reference proteome</keyword>
<evidence type="ECO:0000313" key="3">
    <source>
        <dbReference type="EMBL" id="RAR46524.1"/>
    </source>
</evidence>
<accession>A0A328WRQ8</accession>
<feature type="coiled-coil region" evidence="1">
    <location>
        <begin position="58"/>
        <end position="112"/>
    </location>
</feature>
<dbReference type="OrthoDB" id="1346349at2"/>
<reference evidence="3 4" key="1">
    <citation type="submission" date="2018-06" db="EMBL/GenBank/DDBJ databases">
        <title>Genomic Encyclopedia of Type Strains, Phase III (KMG-III): the genomes of soil and plant-associated and newly described type strains.</title>
        <authorList>
            <person name="Whitman W."/>
        </authorList>
    </citation>
    <scope>NUCLEOTIDE SEQUENCE [LARGE SCALE GENOMIC DNA]</scope>
    <source>
        <strain evidence="3 4">CGMCC 1.12504</strain>
    </source>
</reference>
<proteinExistence type="predicted"/>
<dbReference type="AlphaFoldDB" id="A0A328WRQ8"/>
<sequence length="220" mass="24862">MKNLKSLFLASIVATTFVSCADEKKTEAEKAVNNYTAYIDSVSNVASEDLAEKWDAIENAYVAKKIEAESALENLEDRAELDRKVEASSAKYEEFKANLVAERQKMEAANYKAKVRSSLFGGQEINDDMSFAWVNKDNILQTFETFVNTASDNKDNYTREEWDEIKLLWEALNTRKNTVEKEGLSGSDNLKIAGLKTRFATFFKINRMSAKSTENAEAKE</sequence>
<keyword evidence="1" id="KW-0175">Coiled coil</keyword>
<name>A0A328WRQ8_9FLAO</name>
<dbReference type="Proteomes" id="UP000249518">
    <property type="component" value="Unassembled WGS sequence"/>
</dbReference>
<feature type="chain" id="PRO_5016324363" description="Lipoprotein" evidence="2">
    <location>
        <begin position="22"/>
        <end position="220"/>
    </location>
</feature>
<evidence type="ECO:0000313" key="4">
    <source>
        <dbReference type="Proteomes" id="UP000249518"/>
    </source>
</evidence>
<evidence type="ECO:0000256" key="1">
    <source>
        <dbReference type="SAM" id="Coils"/>
    </source>
</evidence>
<dbReference type="EMBL" id="QLSV01000017">
    <property type="protein sequence ID" value="RAR46524.1"/>
    <property type="molecule type" value="Genomic_DNA"/>
</dbReference>
<keyword evidence="2" id="KW-0732">Signal</keyword>
<feature type="signal peptide" evidence="2">
    <location>
        <begin position="1"/>
        <end position="21"/>
    </location>
</feature>
<evidence type="ECO:0008006" key="5">
    <source>
        <dbReference type="Google" id="ProtNLM"/>
    </source>
</evidence>